<dbReference type="Pfam" id="PF17921">
    <property type="entry name" value="Integrase_H2C2"/>
    <property type="match status" value="1"/>
</dbReference>
<dbReference type="InterPro" id="IPR036397">
    <property type="entry name" value="RNaseH_sf"/>
</dbReference>
<dbReference type="Gene3D" id="3.30.70.270">
    <property type="match status" value="1"/>
</dbReference>
<dbReference type="Gene3D" id="3.30.420.10">
    <property type="entry name" value="Ribonuclease H-like superfamily/Ribonuclease H"/>
    <property type="match status" value="1"/>
</dbReference>
<dbReference type="SUPFAM" id="SSF56672">
    <property type="entry name" value="DNA/RNA polymerases"/>
    <property type="match status" value="1"/>
</dbReference>
<dbReference type="PROSITE" id="PS50994">
    <property type="entry name" value="INTEGRASE"/>
    <property type="match status" value="1"/>
</dbReference>
<dbReference type="GO" id="GO:0015074">
    <property type="term" value="P:DNA integration"/>
    <property type="evidence" value="ECO:0007669"/>
    <property type="project" value="InterPro"/>
</dbReference>
<feature type="domain" description="Integrase catalytic" evidence="1">
    <location>
        <begin position="146"/>
        <end position="235"/>
    </location>
</feature>
<accession>A0A6P5N7M4</accession>
<evidence type="ECO:0000313" key="3">
    <source>
        <dbReference type="RefSeq" id="XP_020992494.1"/>
    </source>
</evidence>
<dbReference type="InterPro" id="IPR041588">
    <property type="entry name" value="Integrase_H2C2"/>
</dbReference>
<reference evidence="3" key="2">
    <citation type="submission" date="2025-08" db="UniProtKB">
        <authorList>
            <consortium name="RefSeq"/>
        </authorList>
    </citation>
    <scope>IDENTIFICATION</scope>
    <source>
        <tissue evidence="3">Whole plant</tissue>
    </source>
</reference>
<gene>
    <name evidence="3" type="primary">LOC110278592</name>
</gene>
<dbReference type="InterPro" id="IPR043502">
    <property type="entry name" value="DNA/RNA_pol_sf"/>
</dbReference>
<dbReference type="SUPFAM" id="SSF53098">
    <property type="entry name" value="Ribonuclease H-like"/>
    <property type="match status" value="1"/>
</dbReference>
<dbReference type="GeneID" id="110278592"/>
<dbReference type="GO" id="GO:0003676">
    <property type="term" value="F:nucleic acid binding"/>
    <property type="evidence" value="ECO:0007669"/>
    <property type="project" value="InterPro"/>
</dbReference>
<sequence length="235" mass="26702">MVLGHKISKRGIEVDKAKVEVIKKLPLPCNVKAIRSFLGHIGFYRMFIKDFSKIAKPLETYLSQILPLSLIESCADGILRRCISHEEGQEVLWQCHGSTYGGHFSGERTAAKVLQCAFYWPTIFNDAKELVSKCDECKRVGNLSKKNDIPQQFILELKLFDVWGIDFMDPFPTSYVNEYILVAMDYVSKWVEAIATPTNDNSVVMSFLRRNIFSRFGVPKALISNGGTHFCNRPL</sequence>
<dbReference type="RefSeq" id="XP_020992494.1">
    <property type="nucleotide sequence ID" value="XM_021136835.1"/>
</dbReference>
<keyword evidence="2" id="KW-1185">Reference proteome</keyword>
<name>A0A6P5N7M4_ARADU</name>
<dbReference type="InterPro" id="IPR043128">
    <property type="entry name" value="Rev_trsase/Diguanyl_cyclase"/>
</dbReference>
<evidence type="ECO:0000259" key="1">
    <source>
        <dbReference type="PROSITE" id="PS50994"/>
    </source>
</evidence>
<dbReference type="PANTHER" id="PTHR47266">
    <property type="entry name" value="ENDONUCLEASE-RELATED"/>
    <property type="match status" value="1"/>
</dbReference>
<dbReference type="InterPro" id="IPR012337">
    <property type="entry name" value="RNaseH-like_sf"/>
</dbReference>
<protein>
    <submittedName>
        <fullName evidence="3">Uncharacterized protein LOC110278592</fullName>
    </submittedName>
</protein>
<reference evidence="2" key="1">
    <citation type="journal article" date="2016" name="Nat. Genet.">
        <title>The genome sequences of Arachis duranensis and Arachis ipaensis, the diploid ancestors of cultivated peanut.</title>
        <authorList>
            <person name="Bertioli D.J."/>
            <person name="Cannon S.B."/>
            <person name="Froenicke L."/>
            <person name="Huang G."/>
            <person name="Farmer A.D."/>
            <person name="Cannon E.K."/>
            <person name="Liu X."/>
            <person name="Gao D."/>
            <person name="Clevenger J."/>
            <person name="Dash S."/>
            <person name="Ren L."/>
            <person name="Moretzsohn M.C."/>
            <person name="Shirasawa K."/>
            <person name="Huang W."/>
            <person name="Vidigal B."/>
            <person name="Abernathy B."/>
            <person name="Chu Y."/>
            <person name="Niederhuth C.E."/>
            <person name="Umale P."/>
            <person name="Araujo A.C."/>
            <person name="Kozik A."/>
            <person name="Kim K.D."/>
            <person name="Burow M.D."/>
            <person name="Varshney R.K."/>
            <person name="Wang X."/>
            <person name="Zhang X."/>
            <person name="Barkley N."/>
            <person name="Guimaraes P.M."/>
            <person name="Isobe S."/>
            <person name="Guo B."/>
            <person name="Liao B."/>
            <person name="Stalker H.T."/>
            <person name="Schmitz R.J."/>
            <person name="Scheffler B.E."/>
            <person name="Leal-Bertioli S.C."/>
            <person name="Xun X."/>
            <person name="Jackson S.A."/>
            <person name="Michelmore R."/>
            <person name="Ozias-Akins P."/>
        </authorList>
    </citation>
    <scope>NUCLEOTIDE SEQUENCE [LARGE SCALE GENOMIC DNA]</scope>
    <source>
        <strain evidence="2">cv. V14167</strain>
    </source>
</reference>
<dbReference type="InterPro" id="IPR001584">
    <property type="entry name" value="Integrase_cat-core"/>
</dbReference>
<dbReference type="InterPro" id="IPR052160">
    <property type="entry name" value="Gypsy_RT_Integrase-like"/>
</dbReference>
<organism evidence="2 3">
    <name type="scientific">Arachis duranensis</name>
    <name type="common">Wild peanut</name>
    <dbReference type="NCBI Taxonomy" id="130453"/>
    <lineage>
        <taxon>Eukaryota</taxon>
        <taxon>Viridiplantae</taxon>
        <taxon>Streptophyta</taxon>
        <taxon>Embryophyta</taxon>
        <taxon>Tracheophyta</taxon>
        <taxon>Spermatophyta</taxon>
        <taxon>Magnoliopsida</taxon>
        <taxon>eudicotyledons</taxon>
        <taxon>Gunneridae</taxon>
        <taxon>Pentapetalae</taxon>
        <taxon>rosids</taxon>
        <taxon>fabids</taxon>
        <taxon>Fabales</taxon>
        <taxon>Fabaceae</taxon>
        <taxon>Papilionoideae</taxon>
        <taxon>50 kb inversion clade</taxon>
        <taxon>dalbergioids sensu lato</taxon>
        <taxon>Dalbergieae</taxon>
        <taxon>Pterocarpus clade</taxon>
        <taxon>Arachis</taxon>
    </lineage>
</organism>
<dbReference type="AlphaFoldDB" id="A0A6P5N7M4"/>
<evidence type="ECO:0000313" key="2">
    <source>
        <dbReference type="Proteomes" id="UP000515211"/>
    </source>
</evidence>
<dbReference type="KEGG" id="adu:110278592"/>
<dbReference type="Proteomes" id="UP000515211">
    <property type="component" value="Chromosome 3"/>
</dbReference>
<proteinExistence type="predicted"/>